<dbReference type="PANTHER" id="PTHR35836">
    <property type="entry name" value="VCBS REPEAT-CONTAINING PROTEIN"/>
    <property type="match status" value="1"/>
</dbReference>
<dbReference type="PANTHER" id="PTHR35836:SF1">
    <property type="entry name" value="VCBS REPEAT-CONTAINING PROTEIN"/>
    <property type="match status" value="1"/>
</dbReference>
<gene>
    <name evidence="1" type="ORF">NAES01612_LOCUS10569</name>
</gene>
<reference evidence="1" key="1">
    <citation type="submission" date="2021-01" db="EMBL/GenBank/DDBJ databases">
        <authorList>
            <person name="Corre E."/>
            <person name="Pelletier E."/>
            <person name="Niang G."/>
            <person name="Scheremetjew M."/>
            <person name="Finn R."/>
            <person name="Kale V."/>
            <person name="Holt S."/>
            <person name="Cochrane G."/>
            <person name="Meng A."/>
            <person name="Brown T."/>
            <person name="Cohen L."/>
        </authorList>
    </citation>
    <scope>NUCLEOTIDE SEQUENCE</scope>
    <source>
        <strain evidence="1">SoJaBio B1-5/56/2</strain>
    </source>
</reference>
<dbReference type="SUPFAM" id="SSF69318">
    <property type="entry name" value="Integrin alpha N-terminal domain"/>
    <property type="match status" value="1"/>
</dbReference>
<accession>A0A7S4NQU5</accession>
<dbReference type="EMBL" id="HBKR01015985">
    <property type="protein sequence ID" value="CAE2303784.1"/>
    <property type="molecule type" value="Transcribed_RNA"/>
</dbReference>
<organism evidence="1">
    <name type="scientific">Paramoeba aestuarina</name>
    <dbReference type="NCBI Taxonomy" id="180227"/>
    <lineage>
        <taxon>Eukaryota</taxon>
        <taxon>Amoebozoa</taxon>
        <taxon>Discosea</taxon>
        <taxon>Flabellinia</taxon>
        <taxon>Dactylopodida</taxon>
        <taxon>Paramoebidae</taxon>
        <taxon>Paramoeba</taxon>
    </lineage>
</organism>
<evidence type="ECO:0008006" key="2">
    <source>
        <dbReference type="Google" id="ProtNLM"/>
    </source>
</evidence>
<dbReference type="InterPro" id="IPR028994">
    <property type="entry name" value="Integrin_alpha_N"/>
</dbReference>
<dbReference type="AlphaFoldDB" id="A0A7S4NQU5"/>
<sequence>MVLPLYRDYEERRERRQKQGKMSKCILGLVFLGILLVGPTPSQATPTSTPWTQVGKFTITDPSFVQIFPQEHKGNDALWITTFSGNPLVSGKVFIAENIADQVASNPNDIKYEKIDGSFEWPNLISYVPNGTIVGCPQVIAMVPDGFLVPGKGTGGLYAITTSTNKNGDTLYSKNISLVEQENGWFYHMVEWRDVNLDGRMDIISARAKSDLVSGTFQGELIWLEQPKSNPLGGAWEMEVLAQGPDVLFAIADFDKGDNIFQLYAAQFFSSSLSLYDVLEGDKPRVVSQVEIFPLPSPYDIKIDDLDRDGKLEILCTEHLGGAGGNVTSFTIPPNDYHTPDAYVQTQLMSGYTVTEPGNNQMAPGFVTLMHPDRDGEALPPNMFVAGDGSQSAYYMTHKGDLEYDQELIIDVDGVVGIVASANMGPKGENQFFVPDYDGNYILIYSF</sequence>
<evidence type="ECO:0000313" key="1">
    <source>
        <dbReference type="EMBL" id="CAE2303784.1"/>
    </source>
</evidence>
<proteinExistence type="predicted"/>
<name>A0A7S4NQU5_9EUKA</name>
<protein>
    <recommendedName>
        <fullName evidence="2">VCBS repeat-containing protein</fullName>
    </recommendedName>
</protein>